<protein>
    <submittedName>
        <fullName evidence="1">Uncharacterized protein</fullName>
    </submittedName>
</protein>
<dbReference type="EMBL" id="AP014548">
    <property type="protein sequence ID" value="BAO56383.1"/>
    <property type="molecule type" value="Genomic_DNA"/>
</dbReference>
<proteinExistence type="predicted"/>
<dbReference type="STRING" id="1454201.NMS_2374"/>
<dbReference type="KEGG" id="nmf:NMS_2374"/>
<reference evidence="1 2" key="1">
    <citation type="journal article" date="2014" name="Proc. Natl. Acad. Sci. U.S.A.">
        <title>Functional characterization of flavobacteria rhodopsins reveals a unique class of light-driven chloride pump in bacteria.</title>
        <authorList>
            <person name="Yoshizawa S."/>
            <person name="Kumagai Y."/>
            <person name="Kim H."/>
            <person name="Ogura Y."/>
            <person name="Hayashi T."/>
            <person name="Iwasaki W."/>
            <person name="DeLong E.F."/>
            <person name="Kogure K."/>
        </authorList>
    </citation>
    <scope>NUCLEOTIDE SEQUENCE [LARGE SCALE GENOMIC DNA]</scope>
    <source>
        <strain evidence="1 2">S1-08</strain>
    </source>
</reference>
<dbReference type="HOGENOM" id="CLU_1904568_0_0_10"/>
<dbReference type="PROSITE" id="PS51257">
    <property type="entry name" value="PROKAR_LIPOPROTEIN"/>
    <property type="match status" value="1"/>
</dbReference>
<keyword evidence="2" id="KW-1185">Reference proteome</keyword>
<name>W8VWI9_9FLAO</name>
<evidence type="ECO:0000313" key="2">
    <source>
        <dbReference type="Proteomes" id="UP000031760"/>
    </source>
</evidence>
<dbReference type="Proteomes" id="UP000031760">
    <property type="component" value="Chromosome"/>
</dbReference>
<accession>W8VWI9</accession>
<dbReference type="OrthoDB" id="1445513at2"/>
<evidence type="ECO:0000313" key="1">
    <source>
        <dbReference type="EMBL" id="BAO56383.1"/>
    </source>
</evidence>
<sequence>MICTKKLFAFSIAVFLFASCKKQDPDSVSHESGTFELDSTEEFEGTVDASMFLAELQGTWKRVDYPFSTLVIQESTEKLISEGMAEEPSFIDFELSMNCRYADEAHVELESKEFIKMTPFYEACEFIKVNRDT</sequence>
<dbReference type="AlphaFoldDB" id="W8VWI9"/>
<organism evidence="1 2">
    <name type="scientific">Nonlabens marinus S1-08</name>
    <dbReference type="NCBI Taxonomy" id="1454201"/>
    <lineage>
        <taxon>Bacteria</taxon>
        <taxon>Pseudomonadati</taxon>
        <taxon>Bacteroidota</taxon>
        <taxon>Flavobacteriia</taxon>
        <taxon>Flavobacteriales</taxon>
        <taxon>Flavobacteriaceae</taxon>
        <taxon>Nonlabens</taxon>
    </lineage>
</organism>
<dbReference type="RefSeq" id="WP_041496870.1">
    <property type="nucleotide sequence ID" value="NZ_AP014548.1"/>
</dbReference>
<gene>
    <name evidence="1" type="ORF">NMS_2374</name>
</gene>